<protein>
    <recommendedName>
        <fullName evidence="4">uracil phosphoribosyltransferase</fullName>
        <ecNumber evidence="4">2.4.2.9</ecNumber>
    </recommendedName>
</protein>
<dbReference type="InterPro" id="IPR029057">
    <property type="entry name" value="PRTase-like"/>
</dbReference>
<keyword evidence="12" id="KW-1185">Reference proteome</keyword>
<evidence type="ECO:0000259" key="10">
    <source>
        <dbReference type="Pfam" id="PF14681"/>
    </source>
</evidence>
<feature type="domain" description="Phosphoribosyltransferase" evidence="10">
    <location>
        <begin position="219"/>
        <end position="251"/>
    </location>
</feature>
<dbReference type="PANTHER" id="PTHR32315">
    <property type="entry name" value="ADENINE PHOSPHORIBOSYLTRANSFERASE"/>
    <property type="match status" value="1"/>
</dbReference>
<dbReference type="InterPro" id="IPR000836">
    <property type="entry name" value="PRTase_dom"/>
</dbReference>
<dbReference type="Pfam" id="PF14681">
    <property type="entry name" value="UPRTase"/>
    <property type="match status" value="2"/>
</dbReference>
<evidence type="ECO:0000256" key="7">
    <source>
        <dbReference type="ARBA" id="ARBA00022679"/>
    </source>
</evidence>
<dbReference type="Proteomes" id="UP000800041">
    <property type="component" value="Unassembled WGS sequence"/>
</dbReference>
<comment type="similarity">
    <text evidence="3">Belongs to the UPRTase family.</text>
</comment>
<reference evidence="11" key="1">
    <citation type="journal article" date="2020" name="Stud. Mycol.">
        <title>101 Dothideomycetes genomes: a test case for predicting lifestyles and emergence of pathogens.</title>
        <authorList>
            <person name="Haridas S."/>
            <person name="Albert R."/>
            <person name="Binder M."/>
            <person name="Bloem J."/>
            <person name="Labutti K."/>
            <person name="Salamov A."/>
            <person name="Andreopoulos B."/>
            <person name="Baker S."/>
            <person name="Barry K."/>
            <person name="Bills G."/>
            <person name="Bluhm B."/>
            <person name="Cannon C."/>
            <person name="Castanera R."/>
            <person name="Culley D."/>
            <person name="Daum C."/>
            <person name="Ezra D."/>
            <person name="Gonzalez J."/>
            <person name="Henrissat B."/>
            <person name="Kuo A."/>
            <person name="Liang C."/>
            <person name="Lipzen A."/>
            <person name="Lutzoni F."/>
            <person name="Magnuson J."/>
            <person name="Mondo S."/>
            <person name="Nolan M."/>
            <person name="Ohm R."/>
            <person name="Pangilinan J."/>
            <person name="Park H.-J."/>
            <person name="Ramirez L."/>
            <person name="Alfaro M."/>
            <person name="Sun H."/>
            <person name="Tritt A."/>
            <person name="Yoshinaga Y."/>
            <person name="Zwiers L.-H."/>
            <person name="Turgeon B."/>
            <person name="Goodwin S."/>
            <person name="Spatafora J."/>
            <person name="Crous P."/>
            <person name="Grigoriev I."/>
        </authorList>
    </citation>
    <scope>NUCLEOTIDE SEQUENCE</scope>
    <source>
        <strain evidence="11">CBS 113979</strain>
    </source>
</reference>
<evidence type="ECO:0000256" key="6">
    <source>
        <dbReference type="ARBA" id="ARBA00022676"/>
    </source>
</evidence>
<dbReference type="Gene3D" id="3.40.50.2020">
    <property type="match status" value="1"/>
</dbReference>
<dbReference type="OrthoDB" id="10257085at2759"/>
<accession>A0A6G1GJY5</accession>
<keyword evidence="8" id="KW-0547">Nucleotide-binding</keyword>
<evidence type="ECO:0000313" key="12">
    <source>
        <dbReference type="Proteomes" id="UP000800041"/>
    </source>
</evidence>
<dbReference type="PANTHER" id="PTHR32315:SF4">
    <property type="entry name" value="URACIL PHOSPHORIBOSYLTRANSFERASE, CHLOROPLASTIC"/>
    <property type="match status" value="1"/>
</dbReference>
<keyword evidence="9" id="KW-0342">GTP-binding</keyword>
<evidence type="ECO:0000256" key="4">
    <source>
        <dbReference type="ARBA" id="ARBA00011894"/>
    </source>
</evidence>
<evidence type="ECO:0000256" key="1">
    <source>
        <dbReference type="ARBA" id="ARBA00001946"/>
    </source>
</evidence>
<dbReference type="CDD" id="cd06223">
    <property type="entry name" value="PRTases_typeI"/>
    <property type="match status" value="1"/>
</dbReference>
<dbReference type="FunFam" id="3.40.50.2020:FF:000049">
    <property type="entry name" value="Putative uracil phosphoribosyltransferase urg2"/>
    <property type="match status" value="1"/>
</dbReference>
<dbReference type="InterPro" id="IPR050054">
    <property type="entry name" value="UPRTase/APRTase"/>
</dbReference>
<dbReference type="GO" id="GO:0005525">
    <property type="term" value="F:GTP binding"/>
    <property type="evidence" value="ECO:0007669"/>
    <property type="project" value="UniProtKB-KW"/>
</dbReference>
<proteinExistence type="inferred from homology"/>
<dbReference type="AlphaFoldDB" id="A0A6G1GJY5"/>
<evidence type="ECO:0000256" key="8">
    <source>
        <dbReference type="ARBA" id="ARBA00022741"/>
    </source>
</evidence>
<dbReference type="SUPFAM" id="SSF53271">
    <property type="entry name" value="PRTase-like"/>
    <property type="match status" value="1"/>
</dbReference>
<keyword evidence="5" id="KW-0021">Allosteric enzyme</keyword>
<evidence type="ECO:0000313" key="11">
    <source>
        <dbReference type="EMBL" id="KAF1981263.1"/>
    </source>
</evidence>
<dbReference type="GO" id="GO:0004845">
    <property type="term" value="F:uracil phosphoribosyltransferase activity"/>
    <property type="evidence" value="ECO:0007669"/>
    <property type="project" value="UniProtKB-EC"/>
</dbReference>
<evidence type="ECO:0000256" key="2">
    <source>
        <dbReference type="ARBA" id="ARBA00005180"/>
    </source>
</evidence>
<comment type="cofactor">
    <cofactor evidence="1">
        <name>Mg(2+)</name>
        <dbReference type="ChEBI" id="CHEBI:18420"/>
    </cofactor>
</comment>
<evidence type="ECO:0000256" key="5">
    <source>
        <dbReference type="ARBA" id="ARBA00022533"/>
    </source>
</evidence>
<comment type="pathway">
    <text evidence="2">Pyrimidine metabolism; UMP biosynthesis via salvage pathway; UMP from uracil: step 1/1.</text>
</comment>
<keyword evidence="6" id="KW-0328">Glycosyltransferase</keyword>
<dbReference type="EMBL" id="ML977203">
    <property type="protein sequence ID" value="KAF1981263.1"/>
    <property type="molecule type" value="Genomic_DNA"/>
</dbReference>
<dbReference type="EC" id="2.4.2.9" evidence="4"/>
<feature type="domain" description="Phosphoribosyltransferase" evidence="10">
    <location>
        <begin position="11"/>
        <end position="194"/>
    </location>
</feature>
<gene>
    <name evidence="11" type="ORF">K402DRAFT_440743</name>
</gene>
<sequence>MASLPPNAHISTHPCLKAKLSQLRSKDTNTRETKSLIHEIATIVGCEALASVLSTEDAGTDESPIGYSYNKTTISPSNISVVPILRSGLGMVDAIQSILPDPVPVHHLGLYREKTTLNPVEYYNNLPFHRTPSSTSSSPSSSPRPISDLAIIVDPMIATGATACAAIDSLSDWGVKRILLICVLASEEGLGRACLQGRLNGMGGGEGGNGGGGNGGGVDVQVWAGGCDGGTDAKGMIKPGLGDVGDRLFLTVGK</sequence>
<evidence type="ECO:0000256" key="9">
    <source>
        <dbReference type="ARBA" id="ARBA00023134"/>
    </source>
</evidence>
<name>A0A6G1GJY5_9PEZI</name>
<evidence type="ECO:0000256" key="3">
    <source>
        <dbReference type="ARBA" id="ARBA00009516"/>
    </source>
</evidence>
<keyword evidence="7" id="KW-0808">Transferase</keyword>
<organism evidence="11 12">
    <name type="scientific">Aulographum hederae CBS 113979</name>
    <dbReference type="NCBI Taxonomy" id="1176131"/>
    <lineage>
        <taxon>Eukaryota</taxon>
        <taxon>Fungi</taxon>
        <taxon>Dikarya</taxon>
        <taxon>Ascomycota</taxon>
        <taxon>Pezizomycotina</taxon>
        <taxon>Dothideomycetes</taxon>
        <taxon>Pleosporomycetidae</taxon>
        <taxon>Aulographales</taxon>
        <taxon>Aulographaceae</taxon>
    </lineage>
</organism>